<accession>A0A090VHN7</accession>
<evidence type="ECO:0000313" key="3">
    <source>
        <dbReference type="Proteomes" id="UP000029643"/>
    </source>
</evidence>
<dbReference type="Proteomes" id="UP000029644">
    <property type="component" value="Unassembled WGS sequence"/>
</dbReference>
<dbReference type="AlphaFoldDB" id="A0A090VHN7"/>
<name>A0A090VHN7_9FLAO</name>
<dbReference type="EMBL" id="BBNU01000020">
    <property type="protein sequence ID" value="GAL81974.1"/>
    <property type="molecule type" value="Genomic_DNA"/>
</dbReference>
<dbReference type="Proteomes" id="UP000029643">
    <property type="component" value="Unassembled WGS sequence"/>
</dbReference>
<protein>
    <submittedName>
        <fullName evidence="1">Uncharacterized protein</fullName>
    </submittedName>
</protein>
<evidence type="ECO:0000313" key="2">
    <source>
        <dbReference type="EMBL" id="GAL81974.1"/>
    </source>
</evidence>
<gene>
    <name evidence="2" type="ORF">JCM19274_154</name>
    <name evidence="1" type="ORF">JCM19300_1897</name>
</gene>
<reference evidence="3 4" key="1">
    <citation type="journal article" date="2014" name="Genome Announc.">
        <title>Draft Genome Sequences of Marine Flavobacterium Algibacter lectus Strains SS8 and NR4.</title>
        <authorList>
            <person name="Takatani N."/>
            <person name="Nakanishi M."/>
            <person name="Meirelles P."/>
            <person name="Mino S."/>
            <person name="Suda W."/>
            <person name="Oshima K."/>
            <person name="Hattori M."/>
            <person name="Ohkuma M."/>
            <person name="Hosokawa M."/>
            <person name="Miyashita K."/>
            <person name="Thompson F.L."/>
            <person name="Niwa A."/>
            <person name="Sawabe T."/>
            <person name="Sawabe T."/>
        </authorList>
    </citation>
    <scope>NUCLEOTIDE SEQUENCE [LARGE SCALE GENOMIC DNA]</scope>
    <source>
        <strain evidence="2">JCM 19274</strain>
        <strain evidence="1 4">JCM 19300</strain>
        <strain evidence="3">JCM19274</strain>
    </source>
</reference>
<comment type="caution">
    <text evidence="1">The sequence shown here is derived from an EMBL/GenBank/DDBJ whole genome shotgun (WGS) entry which is preliminary data.</text>
</comment>
<evidence type="ECO:0000313" key="4">
    <source>
        <dbReference type="Proteomes" id="UP000029644"/>
    </source>
</evidence>
<evidence type="ECO:0000313" key="1">
    <source>
        <dbReference type="EMBL" id="GAL63548.1"/>
    </source>
</evidence>
<proteinExistence type="predicted"/>
<sequence length="42" mass="4736">MLGLDALAEIPDVDTSVFVDLFFIPEQATKIIRIEKSNKLLM</sequence>
<organism evidence="1 4">
    <name type="scientific">Algibacter lectus</name>
    <dbReference type="NCBI Taxonomy" id="221126"/>
    <lineage>
        <taxon>Bacteria</taxon>
        <taxon>Pseudomonadati</taxon>
        <taxon>Bacteroidota</taxon>
        <taxon>Flavobacteriia</taxon>
        <taxon>Flavobacteriales</taxon>
        <taxon>Flavobacteriaceae</taxon>
        <taxon>Algibacter</taxon>
    </lineage>
</organism>
<dbReference type="EMBL" id="BBNQ01000012">
    <property type="protein sequence ID" value="GAL63548.1"/>
    <property type="molecule type" value="Genomic_DNA"/>
</dbReference>